<protein>
    <submittedName>
        <fullName evidence="1">Uncharacterized protein</fullName>
    </submittedName>
</protein>
<evidence type="ECO:0000313" key="2">
    <source>
        <dbReference type="Proteomes" id="UP000479639"/>
    </source>
</evidence>
<dbReference type="AlphaFoldDB" id="A0A7C8BRT7"/>
<dbReference type="RefSeq" id="WP_151431491.1">
    <property type="nucleotide sequence ID" value="NZ_JANJZI010000002.1"/>
</dbReference>
<sequence>MLVMPGETVRIANDERVSLGLDADVEARSVRLTPRFGDAAEIEAGEDGLFPFPTFPCPNEVGIEWLSSSGDALFRSRAIVCDRHYFPLSALSGYGHGSDDFDELPEDDLRRARQAATEVFEAAAHRAFVRRIGRVSDFGGDGLLSTGVDPIREVLTPGYRQAGYSLIERDGRCGRAFPCEVEFIYGRDEVPAEVSRAVLELAAYTLRPSNRPVGATGESTDAGGYIHFITAGRDGATAVPEVNAAIEMFGRGEACVW</sequence>
<accession>A0A7C8BRT7</accession>
<name>A0A7C8BRT7_9ACTN</name>
<gene>
    <name evidence="1" type="ORF">F8D48_09275</name>
</gene>
<dbReference type="EMBL" id="WAJS01000030">
    <property type="protein sequence ID" value="KAB1642807.1"/>
    <property type="molecule type" value="Genomic_DNA"/>
</dbReference>
<dbReference type="Proteomes" id="UP000479639">
    <property type="component" value="Unassembled WGS sequence"/>
</dbReference>
<evidence type="ECO:0000313" key="1">
    <source>
        <dbReference type="EMBL" id="KAB1642807.1"/>
    </source>
</evidence>
<reference evidence="1 2" key="1">
    <citation type="submission" date="2019-09" db="EMBL/GenBank/DDBJ databases">
        <title>Whole genome shotgun sequencing (WGS) of Ellagibacter isourolithinifaciens DSM 104140(T) and Adlercreutzia muris DSM 29508(T).</title>
        <authorList>
            <person name="Stoll D.A."/>
            <person name="Danylec N."/>
            <person name="Huch M."/>
        </authorList>
    </citation>
    <scope>NUCLEOTIDE SEQUENCE [LARGE SCALE GENOMIC DNA]</scope>
    <source>
        <strain evidence="1 2">DSM 29508</strain>
    </source>
</reference>
<comment type="caution">
    <text evidence="1">The sequence shown here is derived from an EMBL/GenBank/DDBJ whole genome shotgun (WGS) entry which is preliminary data.</text>
</comment>
<keyword evidence="2" id="KW-1185">Reference proteome</keyword>
<proteinExistence type="predicted"/>
<organism evidence="1 2">
    <name type="scientific">Adlercreutzia muris</name>
    <dbReference type="NCBI Taxonomy" id="1796610"/>
    <lineage>
        <taxon>Bacteria</taxon>
        <taxon>Bacillati</taxon>
        <taxon>Actinomycetota</taxon>
        <taxon>Coriobacteriia</taxon>
        <taxon>Eggerthellales</taxon>
        <taxon>Eggerthellaceae</taxon>
        <taxon>Adlercreutzia</taxon>
    </lineage>
</organism>